<dbReference type="Pfam" id="PF08357">
    <property type="entry name" value="SEFIR"/>
    <property type="match status" value="1"/>
</dbReference>
<accession>A0A3R7MJ57</accession>
<sequence length="220" mass="25474">MFRKGTSTGLSPYEHTTRRDRSRQLKISLAVASPCVALLLSRFVWKATESSKPRRRWRPLTLDVLLVHTNESLGLRDRIRDLTGTLQKNGKKVFDIFSERDPTVRQDPQAWLFGKILSNAWVVFVLTRKMGELYDHLDAHPEFVEPHEILRRIPHAYDGNLVTVLRFFLDQQDDSRRLIVRFDELEAEDSIVGSGPRFLTGGRLFRLPAHEEELLQTLDA</sequence>
<feature type="domain" description="SEFIR" evidence="1">
    <location>
        <begin position="64"/>
        <end position="218"/>
    </location>
</feature>
<reference evidence="2 3" key="2">
    <citation type="submission" date="2019-01" db="EMBL/GenBank/DDBJ databases">
        <title>The decoding of complex shrimp genome reveals the adaptation for benthos swimmer, frequently molting mechanism and breeding impact on genome.</title>
        <authorList>
            <person name="Sun Y."/>
            <person name="Gao Y."/>
            <person name="Yu Y."/>
        </authorList>
    </citation>
    <scope>NUCLEOTIDE SEQUENCE [LARGE SCALE GENOMIC DNA]</scope>
    <source>
        <tissue evidence="2">Muscle</tissue>
    </source>
</reference>
<evidence type="ECO:0000313" key="3">
    <source>
        <dbReference type="Proteomes" id="UP000283509"/>
    </source>
</evidence>
<evidence type="ECO:0000313" key="2">
    <source>
        <dbReference type="EMBL" id="ROT84076.1"/>
    </source>
</evidence>
<dbReference type="InterPro" id="IPR013568">
    <property type="entry name" value="SEFIR_dom"/>
</dbReference>
<name>A0A3R7MJ57_PENVA</name>
<comment type="caution">
    <text evidence="2">The sequence shown here is derived from an EMBL/GenBank/DDBJ whole genome shotgun (WGS) entry which is preliminary data.</text>
</comment>
<dbReference type="Gene3D" id="3.40.50.11530">
    <property type="match status" value="1"/>
</dbReference>
<keyword evidence="3" id="KW-1185">Reference proteome</keyword>
<gene>
    <name evidence="2" type="ORF">C7M84_022740</name>
</gene>
<evidence type="ECO:0000259" key="1">
    <source>
        <dbReference type="Pfam" id="PF08357"/>
    </source>
</evidence>
<dbReference type="AlphaFoldDB" id="A0A3R7MJ57"/>
<protein>
    <recommendedName>
        <fullName evidence="1">SEFIR domain-containing protein</fullName>
    </recommendedName>
</protein>
<dbReference type="EMBL" id="QCYY01000597">
    <property type="protein sequence ID" value="ROT84076.1"/>
    <property type="molecule type" value="Genomic_DNA"/>
</dbReference>
<dbReference type="Proteomes" id="UP000283509">
    <property type="component" value="Unassembled WGS sequence"/>
</dbReference>
<organism evidence="2 3">
    <name type="scientific">Penaeus vannamei</name>
    <name type="common">Whiteleg shrimp</name>
    <name type="synonym">Litopenaeus vannamei</name>
    <dbReference type="NCBI Taxonomy" id="6689"/>
    <lineage>
        <taxon>Eukaryota</taxon>
        <taxon>Metazoa</taxon>
        <taxon>Ecdysozoa</taxon>
        <taxon>Arthropoda</taxon>
        <taxon>Crustacea</taxon>
        <taxon>Multicrustacea</taxon>
        <taxon>Malacostraca</taxon>
        <taxon>Eumalacostraca</taxon>
        <taxon>Eucarida</taxon>
        <taxon>Decapoda</taxon>
        <taxon>Dendrobranchiata</taxon>
        <taxon>Penaeoidea</taxon>
        <taxon>Penaeidae</taxon>
        <taxon>Penaeus</taxon>
    </lineage>
</organism>
<reference evidence="2 3" key="1">
    <citation type="submission" date="2018-04" db="EMBL/GenBank/DDBJ databases">
        <authorList>
            <person name="Zhang X."/>
            <person name="Yuan J."/>
            <person name="Li F."/>
            <person name="Xiang J."/>
        </authorList>
    </citation>
    <scope>NUCLEOTIDE SEQUENCE [LARGE SCALE GENOMIC DNA]</scope>
    <source>
        <tissue evidence="2">Muscle</tissue>
    </source>
</reference>
<proteinExistence type="predicted"/>